<feature type="transmembrane region" description="Helical" evidence="1">
    <location>
        <begin position="12"/>
        <end position="30"/>
    </location>
</feature>
<evidence type="ECO:0000313" key="3">
    <source>
        <dbReference type="Proteomes" id="UP000722336"/>
    </source>
</evidence>
<proteinExistence type="predicted"/>
<keyword evidence="3" id="KW-1185">Reference proteome</keyword>
<dbReference type="Proteomes" id="UP000722336">
    <property type="component" value="Unassembled WGS sequence"/>
</dbReference>
<name>A0ABS6SG78_9SPHN</name>
<protein>
    <submittedName>
        <fullName evidence="2">Cbb3-type cytochrome c oxidase subunit 3</fullName>
    </submittedName>
</protein>
<keyword evidence="1" id="KW-0472">Membrane</keyword>
<dbReference type="CDD" id="cd01324">
    <property type="entry name" value="cbb3_Oxidase_CcoQ"/>
    <property type="match status" value="1"/>
</dbReference>
<dbReference type="Pfam" id="PF05545">
    <property type="entry name" value="FixQ"/>
    <property type="match status" value="1"/>
</dbReference>
<keyword evidence="1" id="KW-1133">Transmembrane helix</keyword>
<reference evidence="2 3" key="1">
    <citation type="submission" date="2021-04" db="EMBL/GenBank/DDBJ databases">
        <authorList>
            <person name="Pira H."/>
            <person name="Risdian C."/>
            <person name="Wink J."/>
        </authorList>
    </citation>
    <scope>NUCLEOTIDE SEQUENCE [LARGE SCALE GENOMIC DNA]</scope>
    <source>
        <strain evidence="2 3">WHA3</strain>
    </source>
</reference>
<dbReference type="RefSeq" id="WP_218446231.1">
    <property type="nucleotide sequence ID" value="NZ_JAGSPA010000003.1"/>
</dbReference>
<evidence type="ECO:0000313" key="2">
    <source>
        <dbReference type="EMBL" id="MBV7257420.1"/>
    </source>
</evidence>
<evidence type="ECO:0000256" key="1">
    <source>
        <dbReference type="SAM" id="Phobius"/>
    </source>
</evidence>
<dbReference type="EMBL" id="JAGSPA010000003">
    <property type="protein sequence ID" value="MBV7257420.1"/>
    <property type="molecule type" value="Genomic_DNA"/>
</dbReference>
<gene>
    <name evidence="2" type="ORF">KCG44_11550</name>
</gene>
<accession>A0ABS6SG78</accession>
<keyword evidence="1" id="KW-0812">Transmembrane</keyword>
<organism evidence="2 3">
    <name type="scientific">Pacificimonas pallii</name>
    <dbReference type="NCBI Taxonomy" id="2827236"/>
    <lineage>
        <taxon>Bacteria</taxon>
        <taxon>Pseudomonadati</taxon>
        <taxon>Pseudomonadota</taxon>
        <taxon>Alphaproteobacteria</taxon>
        <taxon>Sphingomonadales</taxon>
        <taxon>Sphingosinicellaceae</taxon>
        <taxon>Pacificimonas</taxon>
    </lineage>
</organism>
<dbReference type="InterPro" id="IPR008621">
    <property type="entry name" value="Cbb3-typ_cyt_oxidase_comp"/>
</dbReference>
<sequence>MTYDEMRHFADSYGLVVMVILYIVLCGWAFRPNAKKRNEQAANMIFADDTIKDENDG</sequence>
<comment type="caution">
    <text evidence="2">The sequence shown here is derived from an EMBL/GenBank/DDBJ whole genome shotgun (WGS) entry which is preliminary data.</text>
</comment>